<keyword evidence="3" id="KW-1185">Reference proteome</keyword>
<dbReference type="EMBL" id="MCRJ01000028">
    <property type="protein sequence ID" value="ODN71164.1"/>
    <property type="molecule type" value="Genomic_DNA"/>
</dbReference>
<keyword evidence="1" id="KW-0732">Signal</keyword>
<sequence>MIRSHLAILATAVLGSAAAVSAIVGAADARLGGGLAMIGQFQPGQGFSANVGDKRVIGYFLDRDGGCATTVMISQATGTEADASTDGMAPVRPEAALPAARVEFMLADRAAASVRTPDGAGIEIACGGAGRTLTLAHARQGVI</sequence>
<evidence type="ECO:0000313" key="3">
    <source>
        <dbReference type="Proteomes" id="UP000094622"/>
    </source>
</evidence>
<name>A0A1E3H4C8_9HYPH</name>
<reference evidence="2 3" key="1">
    <citation type="submission" date="2016-07" db="EMBL/GenBank/DDBJ databases">
        <title>Draft Genome Sequence of Methylobrevis pamukkalensis PK2.</title>
        <authorList>
            <person name="Vasilenko O.V."/>
            <person name="Doronina N.V."/>
            <person name="Shmareva M.N."/>
            <person name="Tarlachkov S.V."/>
            <person name="Mustakhimov I."/>
            <person name="Trotsenko Y.A."/>
        </authorList>
    </citation>
    <scope>NUCLEOTIDE SEQUENCE [LARGE SCALE GENOMIC DNA]</scope>
    <source>
        <strain evidence="2 3">PK2</strain>
    </source>
</reference>
<feature type="signal peptide" evidence="1">
    <location>
        <begin position="1"/>
        <end position="21"/>
    </location>
</feature>
<proteinExistence type="predicted"/>
<accession>A0A1E3H4C8</accession>
<gene>
    <name evidence="2" type="ORF">A6302_01536</name>
</gene>
<dbReference type="AlphaFoldDB" id="A0A1E3H4C8"/>
<feature type="chain" id="PRO_5009128893" evidence="1">
    <location>
        <begin position="22"/>
        <end position="143"/>
    </location>
</feature>
<comment type="caution">
    <text evidence="2">The sequence shown here is derived from an EMBL/GenBank/DDBJ whole genome shotgun (WGS) entry which is preliminary data.</text>
</comment>
<evidence type="ECO:0000256" key="1">
    <source>
        <dbReference type="SAM" id="SignalP"/>
    </source>
</evidence>
<dbReference type="Proteomes" id="UP000094622">
    <property type="component" value="Unassembled WGS sequence"/>
</dbReference>
<organism evidence="2 3">
    <name type="scientific">Methylobrevis pamukkalensis</name>
    <dbReference type="NCBI Taxonomy" id="1439726"/>
    <lineage>
        <taxon>Bacteria</taxon>
        <taxon>Pseudomonadati</taxon>
        <taxon>Pseudomonadota</taxon>
        <taxon>Alphaproteobacteria</taxon>
        <taxon>Hyphomicrobiales</taxon>
        <taxon>Pleomorphomonadaceae</taxon>
        <taxon>Methylobrevis</taxon>
    </lineage>
</organism>
<protein>
    <submittedName>
        <fullName evidence="2">Uncharacterized protein</fullName>
    </submittedName>
</protein>
<evidence type="ECO:0000313" key="2">
    <source>
        <dbReference type="EMBL" id="ODN71164.1"/>
    </source>
</evidence>